<dbReference type="SMART" id="SM00935">
    <property type="entry name" value="OmpH"/>
    <property type="match status" value="1"/>
</dbReference>
<feature type="region of interest" description="Disordered" evidence="3">
    <location>
        <begin position="210"/>
        <end position="234"/>
    </location>
</feature>
<dbReference type="GO" id="GO:0050821">
    <property type="term" value="P:protein stabilization"/>
    <property type="evidence" value="ECO:0007669"/>
    <property type="project" value="TreeGrafter"/>
</dbReference>
<dbReference type="InterPro" id="IPR005632">
    <property type="entry name" value="Chaperone_Skp"/>
</dbReference>
<dbReference type="InterPro" id="IPR024930">
    <property type="entry name" value="Skp_dom_sf"/>
</dbReference>
<organism evidence="5 6">
    <name type="scientific">Bryocella elongata</name>
    <dbReference type="NCBI Taxonomy" id="863522"/>
    <lineage>
        <taxon>Bacteria</taxon>
        <taxon>Pseudomonadati</taxon>
        <taxon>Acidobacteriota</taxon>
        <taxon>Terriglobia</taxon>
        <taxon>Terriglobales</taxon>
        <taxon>Acidobacteriaceae</taxon>
        <taxon>Bryocella</taxon>
    </lineage>
</organism>
<feature type="signal peptide" evidence="4">
    <location>
        <begin position="1"/>
        <end position="38"/>
    </location>
</feature>
<dbReference type="GO" id="GO:0051082">
    <property type="term" value="F:unfolded protein binding"/>
    <property type="evidence" value="ECO:0007669"/>
    <property type="project" value="InterPro"/>
</dbReference>
<evidence type="ECO:0000313" key="5">
    <source>
        <dbReference type="EMBL" id="SEG17206.1"/>
    </source>
</evidence>
<dbReference type="GO" id="GO:0005829">
    <property type="term" value="C:cytosol"/>
    <property type="evidence" value="ECO:0007669"/>
    <property type="project" value="TreeGrafter"/>
</dbReference>
<comment type="similarity">
    <text evidence="1">Belongs to the Skp family.</text>
</comment>
<gene>
    <name evidence="5" type="ORF">SAMN05421819_2051</name>
</gene>
<name>A0A1H5Y0Z2_9BACT</name>
<accession>A0A1H5Y0Z2</accession>
<proteinExistence type="inferred from homology"/>
<dbReference type="Pfam" id="PF03938">
    <property type="entry name" value="OmpH"/>
    <property type="match status" value="1"/>
</dbReference>
<evidence type="ECO:0000256" key="4">
    <source>
        <dbReference type="SAM" id="SignalP"/>
    </source>
</evidence>
<sequence>MLHTSFKTEMVRSLQNHMNRTFVLVTALAAGIATLPMAAQTAAPAAPAASQSVEPQAIPAKIAIIAFEQVVFATNEGQKTVAEVQKKYDPKKAALDQLGAQIDALRKQEQALPATTTDAERAKLLRDIDTKEKQAQLDGNEAQEAYGSDLNEAMGKVAQKVGAVAVKYAQDHGFTMVVNSGVQQGQSQFLWWQPSTDISQAVVNAYNTSSGVAAPAPSAPRPAASRPAAPAPKK</sequence>
<keyword evidence="2 4" id="KW-0732">Signal</keyword>
<feature type="chain" id="PRO_5009290056" evidence="4">
    <location>
        <begin position="39"/>
        <end position="234"/>
    </location>
</feature>
<reference evidence="5 6" key="1">
    <citation type="submission" date="2016-10" db="EMBL/GenBank/DDBJ databases">
        <authorList>
            <person name="de Groot N.N."/>
        </authorList>
    </citation>
    <scope>NUCLEOTIDE SEQUENCE [LARGE SCALE GENOMIC DNA]</scope>
    <source>
        <strain evidence="5 6">DSM 22489</strain>
    </source>
</reference>
<dbReference type="EMBL" id="FNVA01000003">
    <property type="protein sequence ID" value="SEG17206.1"/>
    <property type="molecule type" value="Genomic_DNA"/>
</dbReference>
<dbReference type="AlphaFoldDB" id="A0A1H5Y0Z2"/>
<dbReference type="Gene3D" id="3.30.910.20">
    <property type="entry name" value="Skp domain"/>
    <property type="match status" value="1"/>
</dbReference>
<dbReference type="PANTHER" id="PTHR35089:SF1">
    <property type="entry name" value="CHAPERONE PROTEIN SKP"/>
    <property type="match status" value="1"/>
</dbReference>
<dbReference type="Proteomes" id="UP000236728">
    <property type="component" value="Unassembled WGS sequence"/>
</dbReference>
<dbReference type="PANTHER" id="PTHR35089">
    <property type="entry name" value="CHAPERONE PROTEIN SKP"/>
    <property type="match status" value="1"/>
</dbReference>
<keyword evidence="6" id="KW-1185">Reference proteome</keyword>
<evidence type="ECO:0000256" key="3">
    <source>
        <dbReference type="SAM" id="MobiDB-lite"/>
    </source>
</evidence>
<feature type="compositionally biased region" description="Low complexity" evidence="3">
    <location>
        <begin position="213"/>
        <end position="228"/>
    </location>
</feature>
<evidence type="ECO:0000256" key="2">
    <source>
        <dbReference type="ARBA" id="ARBA00022729"/>
    </source>
</evidence>
<evidence type="ECO:0000256" key="1">
    <source>
        <dbReference type="ARBA" id="ARBA00009091"/>
    </source>
</evidence>
<evidence type="ECO:0000313" key="6">
    <source>
        <dbReference type="Proteomes" id="UP000236728"/>
    </source>
</evidence>
<dbReference type="SUPFAM" id="SSF111384">
    <property type="entry name" value="OmpH-like"/>
    <property type="match status" value="1"/>
</dbReference>
<protein>
    <submittedName>
        <fullName evidence="5">Periplasmic chaperone for outer membrane proteins Skp</fullName>
    </submittedName>
</protein>